<keyword evidence="1" id="KW-0067">ATP-binding</keyword>
<dbReference type="STRING" id="345632.GPICK_00690"/>
<dbReference type="GO" id="GO:0005524">
    <property type="term" value="F:ATP binding"/>
    <property type="evidence" value="ECO:0007669"/>
    <property type="project" value="UniProtKB-KW"/>
</dbReference>
<dbReference type="RefSeq" id="WP_039739610.1">
    <property type="nucleotide sequence ID" value="NZ_CP009788.1"/>
</dbReference>
<dbReference type="PANTHER" id="PTHR13504:SF38">
    <property type="entry name" value="FIDO DOMAIN-CONTAINING PROTEIN"/>
    <property type="match status" value="1"/>
</dbReference>
<gene>
    <name evidence="5" type="ORF">GPICK_00690</name>
</gene>
<dbReference type="KEGG" id="gpi:GPICK_00690"/>
<evidence type="ECO:0000256" key="1">
    <source>
        <dbReference type="PIRSR" id="PIRSR038925-1"/>
    </source>
</evidence>
<feature type="binding site" evidence="1">
    <location>
        <position position="238"/>
    </location>
    <ligand>
        <name>ATP</name>
        <dbReference type="ChEBI" id="CHEBI:30616"/>
    </ligand>
</feature>
<feature type="binding site" evidence="3">
    <location>
        <begin position="200"/>
        <end position="207"/>
    </location>
    <ligand>
        <name>ATP</name>
        <dbReference type="ChEBI" id="CHEBI:30616"/>
    </ligand>
</feature>
<feature type="binding site" evidence="1">
    <location>
        <position position="196"/>
    </location>
    <ligand>
        <name>ATP</name>
        <dbReference type="ChEBI" id="CHEBI:30616"/>
    </ligand>
</feature>
<accession>A0A0B5BC10</accession>
<reference evidence="5 6" key="1">
    <citation type="journal article" date="2015" name="Genome Announc.">
        <title>Complete Genome of Geobacter pickeringii G13T, a Metal-Reducing Isolate from Sedimentary Kaolin Deposits.</title>
        <authorList>
            <person name="Badalamenti J.P."/>
            <person name="Bond D.R."/>
        </authorList>
    </citation>
    <scope>NUCLEOTIDE SEQUENCE [LARGE SCALE GENOMIC DNA]</scope>
    <source>
        <strain evidence="5 6">G13</strain>
    </source>
</reference>
<dbReference type="Proteomes" id="UP000057609">
    <property type="component" value="Chromosome"/>
</dbReference>
<dbReference type="InterPro" id="IPR003812">
    <property type="entry name" value="Fido"/>
</dbReference>
<dbReference type="Gene3D" id="1.10.3290.10">
    <property type="entry name" value="Fido-like domain"/>
    <property type="match status" value="1"/>
</dbReference>
<evidence type="ECO:0000313" key="6">
    <source>
        <dbReference type="Proteomes" id="UP000057609"/>
    </source>
</evidence>
<feature type="binding site" evidence="3">
    <location>
        <begin position="238"/>
        <end position="239"/>
    </location>
    <ligand>
        <name>ATP</name>
        <dbReference type="ChEBI" id="CHEBI:30616"/>
    </ligand>
</feature>
<dbReference type="PROSITE" id="PS51459">
    <property type="entry name" value="FIDO"/>
    <property type="match status" value="1"/>
</dbReference>
<evidence type="ECO:0000256" key="2">
    <source>
        <dbReference type="PIRSR" id="PIRSR640198-1"/>
    </source>
</evidence>
<dbReference type="EMBL" id="CP009788">
    <property type="protein sequence ID" value="AJE02090.1"/>
    <property type="molecule type" value="Genomic_DNA"/>
</dbReference>
<evidence type="ECO:0000313" key="5">
    <source>
        <dbReference type="EMBL" id="AJE02090.1"/>
    </source>
</evidence>
<dbReference type="OrthoDB" id="9813719at2"/>
<feature type="binding site" evidence="1">
    <location>
        <position position="62"/>
    </location>
    <ligand>
        <name>ATP</name>
        <dbReference type="ChEBI" id="CHEBI:30616"/>
    </ligand>
</feature>
<protein>
    <submittedName>
        <fullName evidence="5">Cell filamentation protein Fic</fullName>
    </submittedName>
</protein>
<keyword evidence="1" id="KW-0547">Nucleotide-binding</keyword>
<dbReference type="PANTHER" id="PTHR13504">
    <property type="entry name" value="FIDO DOMAIN-CONTAINING PROTEIN DDB_G0283145"/>
    <property type="match status" value="1"/>
</dbReference>
<organism evidence="5 6">
    <name type="scientific">Geobacter pickeringii</name>
    <dbReference type="NCBI Taxonomy" id="345632"/>
    <lineage>
        <taxon>Bacteria</taxon>
        <taxon>Pseudomonadati</taxon>
        <taxon>Thermodesulfobacteriota</taxon>
        <taxon>Desulfuromonadia</taxon>
        <taxon>Geobacterales</taxon>
        <taxon>Geobacteraceae</taxon>
        <taxon>Geobacter</taxon>
    </lineage>
</organism>
<dbReference type="AlphaFoldDB" id="A0A0B5BC10"/>
<dbReference type="Pfam" id="PF02661">
    <property type="entry name" value="Fic"/>
    <property type="match status" value="1"/>
</dbReference>
<proteinExistence type="predicted"/>
<dbReference type="InterPro" id="IPR040198">
    <property type="entry name" value="Fido_containing"/>
</dbReference>
<feature type="active site" evidence="2">
    <location>
        <position position="196"/>
    </location>
</feature>
<dbReference type="InterPro" id="IPR036597">
    <property type="entry name" value="Fido-like_dom_sf"/>
</dbReference>
<feature type="domain" description="Fido" evidence="4">
    <location>
        <begin position="110"/>
        <end position="260"/>
    </location>
</feature>
<dbReference type="Pfam" id="PF13784">
    <property type="entry name" value="Fic_N"/>
    <property type="match status" value="1"/>
</dbReference>
<sequence length="367" mass="41485">MQPYIPNILPLGNLDFARLISWIGPANAALARYDGLLQSVVNPAVMLSPLTQREAVLSSKIEGTQATVDEVLEFEAGLEFESEKVKDIQEIVNYRKALAMASEFLEHRPITLSLLQQMHAVLLDSVRGANKTPGEFRRDQNWIGPAGCTIEQASFVPPSPLQLLDHLQTWENYLAVDDVDILVQTAVAHAQFELIHPFKDGNGRIGRLLIPLFLYQKRALGSPMFYLSEYLEAHRDQYYGRLQAISRGDDWTGWVAFFLEAVTDQARANTDRVRAILALYEEMKQQITVLTRSQHAITVLDTLFDRPIFRSSDFVERSGIPKQTALPFLRTLRDAGILHALREQSGRRPAVLAFRELLNRAEGRHVL</sequence>
<dbReference type="InterPro" id="IPR025758">
    <property type="entry name" value="Fic/DOC_N"/>
</dbReference>
<dbReference type="PIRSF" id="PIRSF038925">
    <property type="entry name" value="AMP-prot_trans"/>
    <property type="match status" value="1"/>
</dbReference>
<dbReference type="HOGENOM" id="CLU_047250_1_1_7"/>
<name>A0A0B5BC10_9BACT</name>
<dbReference type="InterPro" id="IPR026287">
    <property type="entry name" value="SoFic-like"/>
</dbReference>
<evidence type="ECO:0000256" key="3">
    <source>
        <dbReference type="PIRSR" id="PIRSR640198-2"/>
    </source>
</evidence>
<dbReference type="SUPFAM" id="SSF140931">
    <property type="entry name" value="Fic-like"/>
    <property type="match status" value="1"/>
</dbReference>
<keyword evidence="6" id="KW-1185">Reference proteome</keyword>
<evidence type="ECO:0000259" key="4">
    <source>
        <dbReference type="PROSITE" id="PS51459"/>
    </source>
</evidence>
<feature type="binding site" evidence="1">
    <location>
        <begin position="201"/>
        <end position="207"/>
    </location>
    <ligand>
        <name>ATP</name>
        <dbReference type="ChEBI" id="CHEBI:30616"/>
    </ligand>
</feature>